<feature type="coiled-coil region" evidence="6">
    <location>
        <begin position="459"/>
        <end position="500"/>
    </location>
</feature>
<dbReference type="GO" id="GO:0003677">
    <property type="term" value="F:DNA binding"/>
    <property type="evidence" value="ECO:0007669"/>
    <property type="project" value="UniProtKB-UniRule"/>
</dbReference>
<dbReference type="SUPFAM" id="SSF52540">
    <property type="entry name" value="P-loop containing nucleoside triphosphate hydrolases"/>
    <property type="match status" value="3"/>
</dbReference>
<accession>A0A0W0XGX0</accession>
<dbReference type="InterPro" id="IPR011890">
    <property type="entry name" value="SMC_prok"/>
</dbReference>
<dbReference type="InterPro" id="IPR003395">
    <property type="entry name" value="RecF/RecN/SMC_N"/>
</dbReference>
<dbReference type="GO" id="GO:0005737">
    <property type="term" value="C:cytoplasm"/>
    <property type="evidence" value="ECO:0007669"/>
    <property type="project" value="UniProtKB-SubCell"/>
</dbReference>
<keyword evidence="4 6" id="KW-0175">Coiled coil</keyword>
<evidence type="ECO:0000256" key="1">
    <source>
        <dbReference type="ARBA" id="ARBA00022490"/>
    </source>
</evidence>
<dbReference type="InterPro" id="IPR036277">
    <property type="entry name" value="SMC_hinge_sf"/>
</dbReference>
<keyword evidence="2 6" id="KW-0547">Nucleotide-binding</keyword>
<keyword evidence="3 6" id="KW-0067">ATP-binding</keyword>
<dbReference type="GO" id="GO:0007062">
    <property type="term" value="P:sister chromatid cohesion"/>
    <property type="evidence" value="ECO:0007669"/>
    <property type="project" value="InterPro"/>
</dbReference>
<evidence type="ECO:0000256" key="6">
    <source>
        <dbReference type="HAMAP-Rule" id="MF_01894"/>
    </source>
</evidence>
<dbReference type="AlphaFoldDB" id="A0A0W0XGX0"/>
<dbReference type="InterPro" id="IPR027417">
    <property type="entry name" value="P-loop_NTPase"/>
</dbReference>
<dbReference type="GO" id="GO:0006260">
    <property type="term" value="P:DNA replication"/>
    <property type="evidence" value="ECO:0007669"/>
    <property type="project" value="UniProtKB-UniRule"/>
</dbReference>
<dbReference type="SUPFAM" id="SSF75553">
    <property type="entry name" value="Smc hinge domain"/>
    <property type="match status" value="1"/>
</dbReference>
<name>A0A0W0XGX0_9GAMM</name>
<keyword evidence="5 6" id="KW-0238">DNA-binding</keyword>
<evidence type="ECO:0000313" key="9">
    <source>
        <dbReference type="Proteomes" id="UP000054858"/>
    </source>
</evidence>
<comment type="subunit">
    <text evidence="6">Homodimer.</text>
</comment>
<dbReference type="CDD" id="cd03278">
    <property type="entry name" value="ABC_SMC_barmotin"/>
    <property type="match status" value="2"/>
</dbReference>
<comment type="domain">
    <text evidence="6">Contains large globular domains required for ATP hydrolysis at each terminus and a third globular domain forming a flexible hinge near the middle of the molecule. These domains are separated by coiled-coil structures.</text>
</comment>
<feature type="domain" description="RecF/RecN/SMC N-terminal" evidence="7">
    <location>
        <begin position="2"/>
        <end position="1149"/>
    </location>
</feature>
<dbReference type="GO" id="GO:0030261">
    <property type="term" value="P:chromosome condensation"/>
    <property type="evidence" value="ECO:0007669"/>
    <property type="project" value="InterPro"/>
</dbReference>
<protein>
    <recommendedName>
        <fullName evidence="6">Chromosome partition protein Smc</fullName>
    </recommendedName>
</protein>
<dbReference type="EMBL" id="LNYP01000006">
    <property type="protein sequence ID" value="KTD43881.1"/>
    <property type="molecule type" value="Genomic_DNA"/>
</dbReference>
<feature type="coiled-coil region" evidence="6">
    <location>
        <begin position="813"/>
        <end position="847"/>
    </location>
</feature>
<dbReference type="GO" id="GO:0005524">
    <property type="term" value="F:ATP binding"/>
    <property type="evidence" value="ECO:0007669"/>
    <property type="project" value="UniProtKB-UniRule"/>
</dbReference>
<gene>
    <name evidence="8" type="primary">smc_1</name>
    <name evidence="6" type="synonym">smc</name>
    <name evidence="8" type="ORF">Loak_0431</name>
</gene>
<dbReference type="PATRIC" id="fig|29423.5.peg.446"/>
<dbReference type="PIRSF" id="PIRSF005719">
    <property type="entry name" value="SMC"/>
    <property type="match status" value="1"/>
</dbReference>
<dbReference type="GO" id="GO:0016887">
    <property type="term" value="F:ATP hydrolysis activity"/>
    <property type="evidence" value="ECO:0007669"/>
    <property type="project" value="InterPro"/>
</dbReference>
<dbReference type="Proteomes" id="UP000054858">
    <property type="component" value="Unassembled WGS sequence"/>
</dbReference>
<feature type="binding site" evidence="6">
    <location>
        <begin position="32"/>
        <end position="39"/>
    </location>
    <ligand>
        <name>ATP</name>
        <dbReference type="ChEBI" id="CHEBI:30616"/>
    </ligand>
</feature>
<dbReference type="NCBIfam" id="TIGR02168">
    <property type="entry name" value="SMC_prok_B"/>
    <property type="match status" value="1"/>
</dbReference>
<dbReference type="RefSeq" id="WP_035893075.1">
    <property type="nucleotide sequence ID" value="NZ_LCUA01000006.1"/>
</dbReference>
<dbReference type="PANTHER" id="PTHR43977">
    <property type="entry name" value="STRUCTURAL MAINTENANCE OF CHROMOSOMES PROTEIN 3"/>
    <property type="match status" value="1"/>
</dbReference>
<sequence length="1165" mass="134531">MHLKQLKLAGFKSFVEPTVIPFPSQLVAIVGPNGCGKSNIIDAVRWVMGESSAKSLRGESMTDVIFNGSSHRKPIGQASVELIFDNSLGRLTGQYGSYQEIAVKRVVTRDGDSSYYLNGIRCRRKDINDIFLGTGAGARGYAIIGQNMITSLIEARPEELRVYLEEAAGVSKYKERRRETLQRITHTRENLERVADICEELSKQLSRLERQAKMAESFKLLKEKERLYKAEIFAMKWRALNHERTKIREEMQQIILQLEQHQSKLSELRKEELLTQETLHEGSDELQNLQMQVYQLNLEIARLEEFIQQRQREKQRLLEEKKQMESDCQLAIEQQKQDRELLQTDTESLHVLEKQLHTLQAAFAENQTVLTQKQHEEKRWNAQWHQVNTEYVTAQKKVDIEKVHLQHIEQRRQQALLRLEKVKDELSFFDIKALKDALLVKQTEQADLLKEQESLIDEYQKTTGKNTVLRQQIAEIEQQLRQLANTVQSLTMEQAALQAAQHSALQTINESFAHPQWKNALRLVDAMKVSDKWSRACELVLGDGMHAILLDSTAFLQTLAPGLHGTSSIFVVEAEKSKNKTPYPRLADMVEGAIPCWHNLLEHVFAAETLEEALQWLPSLNSSQSVVTADGYWLGVGWVRSTNFTKENQEGLLKRKQLLDEVSQTLTTAQLNLKQLQDKHGAMHTQLKDGQAIEEHLKQLISEKRHELQLCDAAIHKNQQSMEQALLRTRILTEDIEELENLIITLTEEQSQSEYKWQIATQDSTHYEQQKKQLEVEKKQWEDGFFECRQEVEKIKSALHETEMHHEKKKIKIQQVHENLQREVLRIDTLQQRLESLSARCLEMDSAGDDHKRLLEQTVLRHHEFDEQLSKRRQKVEELQVKNNHLAQFGRNLEQQIKTIQETIQHQQMQEQALSIHADNMIESLSELNTQPEDLLNNLPVNLTLEERERDLLEVSDKISRLGAVNLIAIEEYETELQRKLYLDKQHQDLMEALTTLELAIAKMDKETQQRLQETFEQINASFQSLFPRLFGGGRATLQWTCDNLLEAGILIMAQPPGKRNSTIHMLSGGEKAMTAVALIFAIFQLNPAPFCMLDEVDAPLDDVNVRRFCELVKEMSQWIQFLFITHNKNTMELAEHLIGVTMREPGVSRIVAVDVEQALSMNRS</sequence>
<evidence type="ECO:0000256" key="5">
    <source>
        <dbReference type="ARBA" id="ARBA00023125"/>
    </source>
</evidence>
<comment type="similarity">
    <text evidence="6">Belongs to the SMC family.</text>
</comment>
<feature type="coiled-coil region" evidence="6">
    <location>
        <begin position="722"/>
        <end position="784"/>
    </location>
</feature>
<comment type="subcellular location">
    <subcellularLocation>
        <location evidence="6">Cytoplasm</location>
    </subcellularLocation>
</comment>
<dbReference type="InterPro" id="IPR024704">
    <property type="entry name" value="SMC"/>
</dbReference>
<organism evidence="8 9">
    <name type="scientific">Legionella oakridgensis</name>
    <dbReference type="NCBI Taxonomy" id="29423"/>
    <lineage>
        <taxon>Bacteria</taxon>
        <taxon>Pseudomonadati</taxon>
        <taxon>Pseudomonadota</taxon>
        <taxon>Gammaproteobacteria</taxon>
        <taxon>Legionellales</taxon>
        <taxon>Legionellaceae</taxon>
        <taxon>Legionella</taxon>
    </lineage>
</organism>
<evidence type="ECO:0000256" key="3">
    <source>
        <dbReference type="ARBA" id="ARBA00022840"/>
    </source>
</evidence>
<dbReference type="HAMAP" id="MF_01894">
    <property type="entry name" value="Smc_prok"/>
    <property type="match status" value="1"/>
</dbReference>
<evidence type="ECO:0000256" key="2">
    <source>
        <dbReference type="ARBA" id="ARBA00022741"/>
    </source>
</evidence>
<evidence type="ECO:0000256" key="4">
    <source>
        <dbReference type="ARBA" id="ARBA00023054"/>
    </source>
</evidence>
<dbReference type="GO" id="GO:0005694">
    <property type="term" value="C:chromosome"/>
    <property type="evidence" value="ECO:0007669"/>
    <property type="project" value="InterPro"/>
</dbReference>
<comment type="caution">
    <text evidence="8">The sequence shown here is derived from an EMBL/GenBank/DDBJ whole genome shotgun (WGS) entry which is preliminary data.</text>
</comment>
<reference evidence="8 9" key="1">
    <citation type="submission" date="2015-11" db="EMBL/GenBank/DDBJ databases">
        <title>Genomic analysis of 38 Legionella species identifies large and diverse effector repertoires.</title>
        <authorList>
            <person name="Burstein D."/>
            <person name="Amaro F."/>
            <person name="Zusman T."/>
            <person name="Lifshitz Z."/>
            <person name="Cohen O."/>
            <person name="Gilbert J.A."/>
            <person name="Pupko T."/>
            <person name="Shuman H.A."/>
            <person name="Segal G."/>
        </authorList>
    </citation>
    <scope>NUCLEOTIDE SEQUENCE [LARGE SCALE GENOMIC DNA]</scope>
    <source>
        <strain evidence="8 9">Oak Ridge-10</strain>
    </source>
</reference>
<feature type="coiled-coil region" evidence="6">
    <location>
        <begin position="191"/>
        <end position="218"/>
    </location>
</feature>
<dbReference type="Gene3D" id="3.40.50.300">
    <property type="entry name" value="P-loop containing nucleotide triphosphate hydrolases"/>
    <property type="match status" value="2"/>
</dbReference>
<comment type="function">
    <text evidence="6">Required for chromosome condensation and partitioning.</text>
</comment>
<evidence type="ECO:0000259" key="7">
    <source>
        <dbReference type="Pfam" id="PF02463"/>
    </source>
</evidence>
<dbReference type="Pfam" id="PF02463">
    <property type="entry name" value="SMC_N"/>
    <property type="match status" value="1"/>
</dbReference>
<keyword evidence="1 6" id="KW-0963">Cytoplasm</keyword>
<evidence type="ECO:0000313" key="8">
    <source>
        <dbReference type="EMBL" id="KTD43881.1"/>
    </source>
</evidence>
<feature type="coiled-coil region" evidence="6">
    <location>
        <begin position="244"/>
        <end position="334"/>
    </location>
</feature>
<proteinExistence type="inferred from homology"/>
<dbReference type="GO" id="GO:0007059">
    <property type="term" value="P:chromosome segregation"/>
    <property type="evidence" value="ECO:0007669"/>
    <property type="project" value="UniProtKB-UniRule"/>
</dbReference>